<dbReference type="EMBL" id="JADCNL010000043">
    <property type="protein sequence ID" value="KAG0451821.1"/>
    <property type="molecule type" value="Genomic_DNA"/>
</dbReference>
<dbReference type="Proteomes" id="UP000636800">
    <property type="component" value="Unassembled WGS sequence"/>
</dbReference>
<organism evidence="1 2">
    <name type="scientific">Vanilla planifolia</name>
    <name type="common">Vanilla</name>
    <dbReference type="NCBI Taxonomy" id="51239"/>
    <lineage>
        <taxon>Eukaryota</taxon>
        <taxon>Viridiplantae</taxon>
        <taxon>Streptophyta</taxon>
        <taxon>Embryophyta</taxon>
        <taxon>Tracheophyta</taxon>
        <taxon>Spermatophyta</taxon>
        <taxon>Magnoliopsida</taxon>
        <taxon>Liliopsida</taxon>
        <taxon>Asparagales</taxon>
        <taxon>Orchidaceae</taxon>
        <taxon>Vanilloideae</taxon>
        <taxon>Vanilleae</taxon>
        <taxon>Vanilla</taxon>
    </lineage>
</organism>
<name>A0A835PDN5_VANPL</name>
<comment type="caution">
    <text evidence="1">The sequence shown here is derived from an EMBL/GenBank/DDBJ whole genome shotgun (WGS) entry which is preliminary data.</text>
</comment>
<evidence type="ECO:0000313" key="1">
    <source>
        <dbReference type="EMBL" id="KAG0451821.1"/>
    </source>
</evidence>
<dbReference type="OrthoDB" id="267517at2759"/>
<gene>
    <name evidence="1" type="ORF">HPP92_026274</name>
</gene>
<protein>
    <submittedName>
        <fullName evidence="1">Uncharacterized protein</fullName>
    </submittedName>
</protein>
<proteinExistence type="predicted"/>
<accession>A0A835PDN5</accession>
<sequence length="100" mass="11519">MLEYFPYCGDSLTGEMNSKTAILENGPEGPWGCHLLEEHLDCNMRAPSMHTYLNCTQLLWPLIKRRPLALTGSRYREVDPSKRSLTLHGGPIEHWFECQE</sequence>
<reference evidence="1 2" key="1">
    <citation type="journal article" date="2020" name="Nat. Food">
        <title>A phased Vanilla planifolia genome enables genetic improvement of flavour and production.</title>
        <authorList>
            <person name="Hasing T."/>
            <person name="Tang H."/>
            <person name="Brym M."/>
            <person name="Khazi F."/>
            <person name="Huang T."/>
            <person name="Chambers A.H."/>
        </authorList>
    </citation>
    <scope>NUCLEOTIDE SEQUENCE [LARGE SCALE GENOMIC DNA]</scope>
    <source>
        <tissue evidence="1">Leaf</tissue>
    </source>
</reference>
<evidence type="ECO:0000313" key="2">
    <source>
        <dbReference type="Proteomes" id="UP000636800"/>
    </source>
</evidence>
<keyword evidence="2" id="KW-1185">Reference proteome</keyword>
<dbReference type="AlphaFoldDB" id="A0A835PDN5"/>